<accession>A0ABZ2NDW2</accession>
<keyword evidence="4" id="KW-1185">Reference proteome</keyword>
<protein>
    <submittedName>
        <fullName evidence="3">VWA domain-containing protein</fullName>
    </submittedName>
</protein>
<organism evidence="3 4">
    <name type="scientific">Metabacillus sediminis</name>
    <dbReference type="NCBI Taxonomy" id="3117746"/>
    <lineage>
        <taxon>Bacteria</taxon>
        <taxon>Bacillati</taxon>
        <taxon>Bacillota</taxon>
        <taxon>Bacilli</taxon>
        <taxon>Bacillales</taxon>
        <taxon>Bacillaceae</taxon>
        <taxon>Metabacillus</taxon>
    </lineage>
</organism>
<dbReference type="InterPro" id="IPR036465">
    <property type="entry name" value="vWFA_dom_sf"/>
</dbReference>
<dbReference type="InterPro" id="IPR002035">
    <property type="entry name" value="VWF_A"/>
</dbReference>
<dbReference type="PANTHER" id="PTHR45737:SF6">
    <property type="entry name" value="VON WILLEBRAND FACTOR A DOMAIN-CONTAINING PROTEIN 5A"/>
    <property type="match status" value="1"/>
</dbReference>
<dbReference type="SMART" id="SM00327">
    <property type="entry name" value="VWA"/>
    <property type="match status" value="1"/>
</dbReference>
<evidence type="ECO:0000259" key="2">
    <source>
        <dbReference type="PROSITE" id="PS50234"/>
    </source>
</evidence>
<dbReference type="RefSeq" id="WP_338777430.1">
    <property type="nucleotide sequence ID" value="NZ_CP147407.1"/>
</dbReference>
<evidence type="ECO:0000313" key="4">
    <source>
        <dbReference type="Proteomes" id="UP001377337"/>
    </source>
</evidence>
<dbReference type="CDD" id="cd00198">
    <property type="entry name" value="vWFA"/>
    <property type="match status" value="1"/>
</dbReference>
<name>A0ABZ2NDW2_9BACI</name>
<evidence type="ECO:0000313" key="3">
    <source>
        <dbReference type="EMBL" id="WXB95777.1"/>
    </source>
</evidence>
<sequence length="554" mass="60434">MIKRIFAAILLMSLVISQFILPSQFASAEAGISIESSVSATPDKTQIGFGANASSSILITVTPKGEAPKTERSPIDVVFVFDKSGSMNELVNGKSKMLHAKDAMAAALTTFNENNRSRTTKDRFALVAFDSGVSDANSQFVLNSNTAEITTKVTAMQAEGGTNYTNSLEKARLILEQGKDSPNRKQYIIFMTDGKPTNSEKVIQTNKSYKEFIEVNDYYSRFGYSSLAGKYWSNLVTYFKDGTYVIGDSTNRSQSITGQKKQYFDTNPGRNYVVVEHNGKYYIEQKTSGAVQADITTHINEQAQLIADKGIILDSIGFGDARNGAQIDMDLLEDISIKSKGEAINAVGNDIVSIFQTISKNISSTKPVLSNGYVLFNLPDGASLQQSSQATKLSNGQYKMTLPTIEYNPKPNPSQLSYTLPLSFKKSGTYPIDFEIVFNGGDYTLNKKVTITVSEIPVKGVVFAPIKINVGETVVLNSYLKFDPLDATNQYIESMKKGPTNAFKLSVENGLFKATGITQGFDSIEAIVKDGQTQLNAAGTIIVEDPNNSNGLKW</sequence>
<feature type="signal peptide" evidence="1">
    <location>
        <begin position="1"/>
        <end position="28"/>
    </location>
</feature>
<dbReference type="Proteomes" id="UP001377337">
    <property type="component" value="Chromosome"/>
</dbReference>
<feature type="domain" description="VWFA" evidence="2">
    <location>
        <begin position="76"/>
        <end position="216"/>
    </location>
</feature>
<dbReference type="SUPFAM" id="SSF53300">
    <property type="entry name" value="vWA-like"/>
    <property type="match status" value="1"/>
</dbReference>
<reference evidence="3 4" key="1">
    <citation type="submission" date="2024-02" db="EMBL/GenBank/DDBJ databases">
        <title>Seven novel Bacillus-like species.</title>
        <authorList>
            <person name="Liu G."/>
        </authorList>
    </citation>
    <scope>NUCLEOTIDE SEQUENCE [LARGE SCALE GENOMIC DNA]</scope>
    <source>
        <strain evidence="3 4">FJAT-52054</strain>
    </source>
</reference>
<keyword evidence="1" id="KW-0732">Signal</keyword>
<feature type="chain" id="PRO_5045781625" evidence="1">
    <location>
        <begin position="29"/>
        <end position="554"/>
    </location>
</feature>
<gene>
    <name evidence="3" type="ORF">WCV65_14555</name>
</gene>
<dbReference type="PANTHER" id="PTHR45737">
    <property type="entry name" value="VON WILLEBRAND FACTOR A DOMAIN-CONTAINING PROTEIN 5A"/>
    <property type="match status" value="1"/>
</dbReference>
<evidence type="ECO:0000256" key="1">
    <source>
        <dbReference type="SAM" id="SignalP"/>
    </source>
</evidence>
<proteinExistence type="predicted"/>
<dbReference type="PROSITE" id="PS50234">
    <property type="entry name" value="VWFA"/>
    <property type="match status" value="1"/>
</dbReference>
<dbReference type="Pfam" id="PF13519">
    <property type="entry name" value="VWA_2"/>
    <property type="match status" value="1"/>
</dbReference>
<dbReference type="EMBL" id="CP147407">
    <property type="protein sequence ID" value="WXB95777.1"/>
    <property type="molecule type" value="Genomic_DNA"/>
</dbReference>
<dbReference type="Gene3D" id="3.40.50.410">
    <property type="entry name" value="von Willebrand factor, type A domain"/>
    <property type="match status" value="1"/>
</dbReference>